<dbReference type="eggNOG" id="COG0355">
    <property type="taxonomic scope" value="Bacteria"/>
</dbReference>
<dbReference type="Proteomes" id="UP000237966">
    <property type="component" value="Unassembled WGS sequence"/>
</dbReference>
<dbReference type="InterPro" id="IPR036771">
    <property type="entry name" value="ATPsynth_dsu/esu_N"/>
</dbReference>
<keyword evidence="5" id="KW-0472">Membrane</keyword>
<keyword evidence="4 8" id="KW-0406">Ion transport</keyword>
<dbReference type="KEGG" id="rtc:APU90_09200"/>
<dbReference type="EMBL" id="PSWU01000012">
    <property type="protein sequence ID" value="PPI14446.1"/>
    <property type="molecule type" value="Genomic_DNA"/>
</dbReference>
<comment type="subcellular location">
    <subcellularLocation>
        <location evidence="1">Cell membrane</location>
        <topology evidence="1">Peripheral membrane protein</topology>
    </subcellularLocation>
</comment>
<dbReference type="GO" id="GO:0045259">
    <property type="term" value="C:proton-transporting ATP synthase complex"/>
    <property type="evidence" value="ECO:0007669"/>
    <property type="project" value="UniProtKB-KW"/>
</dbReference>
<name>A0A0C5BAI4_9MICO</name>
<dbReference type="SUPFAM" id="SSF51344">
    <property type="entry name" value="Epsilon subunit of F1F0-ATP synthase N-terminal domain"/>
    <property type="match status" value="1"/>
</dbReference>
<evidence type="ECO:0000313" key="10">
    <source>
        <dbReference type="EMBL" id="KKM46888.1"/>
    </source>
</evidence>
<dbReference type="GO" id="GO:0046933">
    <property type="term" value="F:proton-transporting ATP synthase activity, rotational mechanism"/>
    <property type="evidence" value="ECO:0007669"/>
    <property type="project" value="InterPro"/>
</dbReference>
<keyword evidence="6 8" id="KW-0139">CF(1)</keyword>
<protein>
    <submittedName>
        <fullName evidence="10">ATP synthase F0F1 subunit epsilon</fullName>
    </submittedName>
    <submittedName>
        <fullName evidence="11">F0F1 ATP synthase subunit epsilon</fullName>
    </submittedName>
</protein>
<keyword evidence="12" id="KW-1185">Reference proteome</keyword>
<keyword evidence="3 8" id="KW-0813">Transport</keyword>
<dbReference type="GO" id="GO:0005886">
    <property type="term" value="C:plasma membrane"/>
    <property type="evidence" value="ECO:0007669"/>
    <property type="project" value="UniProtKB-SubCell"/>
</dbReference>
<dbReference type="RefSeq" id="WP_027691598.1">
    <property type="nucleotide sequence ID" value="NZ_CP010848.1"/>
</dbReference>
<dbReference type="KEGG" id="rtx:TI83_07885"/>
<evidence type="ECO:0000256" key="3">
    <source>
        <dbReference type="ARBA" id="ARBA00022448"/>
    </source>
</evidence>
<evidence type="ECO:0000256" key="8">
    <source>
        <dbReference type="RuleBase" id="RU003656"/>
    </source>
</evidence>
<dbReference type="STRING" id="145458.APU90_09200"/>
<gene>
    <name evidence="11" type="ORF">C5C51_07705</name>
    <name evidence="10" type="ORF">VT73_01015</name>
</gene>
<accession>A0A0C5BAI4</accession>
<dbReference type="EMBL" id="LBFI01000011">
    <property type="protein sequence ID" value="KKM46888.1"/>
    <property type="molecule type" value="Genomic_DNA"/>
</dbReference>
<comment type="caution">
    <text evidence="10">The sequence shown here is derived from an EMBL/GenBank/DDBJ whole genome shotgun (WGS) entry which is preliminary data.</text>
</comment>
<evidence type="ECO:0000256" key="5">
    <source>
        <dbReference type="ARBA" id="ARBA00023136"/>
    </source>
</evidence>
<evidence type="ECO:0000259" key="9">
    <source>
        <dbReference type="Pfam" id="PF02823"/>
    </source>
</evidence>
<dbReference type="Gene3D" id="2.60.15.10">
    <property type="entry name" value="F0F1 ATP synthase delta/epsilon subunit, N-terminal"/>
    <property type="match status" value="1"/>
</dbReference>
<evidence type="ECO:0000256" key="2">
    <source>
        <dbReference type="ARBA" id="ARBA00005712"/>
    </source>
</evidence>
<feature type="domain" description="ATP synthase F1 complex delta/epsilon subunit N-terminal" evidence="9">
    <location>
        <begin position="5"/>
        <end position="84"/>
    </location>
</feature>
<organism evidence="10 12">
    <name type="scientific">Rathayibacter toxicus</name>
    <dbReference type="NCBI Taxonomy" id="145458"/>
    <lineage>
        <taxon>Bacteria</taxon>
        <taxon>Bacillati</taxon>
        <taxon>Actinomycetota</taxon>
        <taxon>Actinomycetes</taxon>
        <taxon>Micrococcales</taxon>
        <taxon>Microbacteriaceae</taxon>
        <taxon>Rathayibacter</taxon>
    </lineage>
</organism>
<evidence type="ECO:0000256" key="1">
    <source>
        <dbReference type="ARBA" id="ARBA00004202"/>
    </source>
</evidence>
<dbReference type="NCBIfam" id="TIGR01216">
    <property type="entry name" value="ATP_synt_epsi"/>
    <property type="match status" value="1"/>
</dbReference>
<dbReference type="GeneID" id="93666776"/>
<proteinExistence type="inferred from homology"/>
<evidence type="ECO:0000313" key="12">
    <source>
        <dbReference type="Proteomes" id="UP000052979"/>
    </source>
</evidence>
<reference evidence="11 13" key="2">
    <citation type="submission" date="2018-02" db="EMBL/GenBank/DDBJ databases">
        <title>Bacteriophage NCPPB3778 and a type I-E CRISPR drive the evolution of the US Biological Select Agent, Rathayibacter toxicus.</title>
        <authorList>
            <person name="Davis E.W.II."/>
            <person name="Tabima J.F."/>
            <person name="Weisberg A.J."/>
            <person name="Lopes L.D."/>
            <person name="Wiseman M.S."/>
            <person name="Wiseman M.S."/>
            <person name="Pupko T."/>
            <person name="Belcher M.S."/>
            <person name="Sechler A.J."/>
            <person name="Tancos M.A."/>
            <person name="Schroeder B.K."/>
            <person name="Murray T.D."/>
            <person name="Luster D.G."/>
            <person name="Schneider W.L."/>
            <person name="Rogers E."/>
            <person name="Andreote F.D."/>
            <person name="Grunwald N.J."/>
            <person name="Putnam M.L."/>
            <person name="Chang J.H."/>
        </authorList>
    </citation>
    <scope>NUCLEOTIDE SEQUENCE [LARGE SCALE GENOMIC DNA]</scope>
    <source>
        <strain evidence="11 13">FH99</strain>
    </source>
</reference>
<dbReference type="PATRIC" id="fig|145458.7.peg.1801"/>
<comment type="subunit">
    <text evidence="8">F-type ATPases have 2 components, CF(1) - the catalytic core - and CF(0) - the membrane proton channel. CF(1) has five subunits: alpha(3), beta(3), gamma(1), delta(1), epsilon(1). CF(0) has three main subunits: a, b and c.</text>
</comment>
<evidence type="ECO:0000256" key="6">
    <source>
        <dbReference type="ARBA" id="ARBA00023196"/>
    </source>
</evidence>
<dbReference type="AlphaFoldDB" id="A0A0C5BAI4"/>
<dbReference type="PANTHER" id="PTHR13822">
    <property type="entry name" value="ATP SYNTHASE DELTA/EPSILON CHAIN"/>
    <property type="match status" value="1"/>
</dbReference>
<dbReference type="NCBIfam" id="NF009977">
    <property type="entry name" value="PRK13442.1"/>
    <property type="match status" value="1"/>
</dbReference>
<evidence type="ECO:0000313" key="11">
    <source>
        <dbReference type="EMBL" id="PPI14446.1"/>
    </source>
</evidence>
<dbReference type="OrthoDB" id="9791445at2"/>
<evidence type="ECO:0000313" key="13">
    <source>
        <dbReference type="Proteomes" id="UP000237966"/>
    </source>
</evidence>
<dbReference type="Pfam" id="PF02823">
    <property type="entry name" value="ATP-synt_DE_N"/>
    <property type="match status" value="1"/>
</dbReference>
<comment type="similarity">
    <text evidence="2 8">Belongs to the ATPase epsilon chain family.</text>
</comment>
<evidence type="ECO:0000256" key="7">
    <source>
        <dbReference type="ARBA" id="ARBA00023310"/>
    </source>
</evidence>
<sequence>MAGTLKVSVVSANSEVWVGEAKQVTARTIEGEIGILVGHEPLLAMLVSGEVRVTAADGNRLSAWAEDGFLSVENDIVTVIAGEAALT</sequence>
<evidence type="ECO:0000256" key="4">
    <source>
        <dbReference type="ARBA" id="ARBA00023065"/>
    </source>
</evidence>
<dbReference type="InterPro" id="IPR001469">
    <property type="entry name" value="ATP_synth_F1_dsu/esu"/>
</dbReference>
<dbReference type="CDD" id="cd12152">
    <property type="entry name" value="F1-ATPase_delta"/>
    <property type="match status" value="1"/>
</dbReference>
<dbReference type="InterPro" id="IPR020546">
    <property type="entry name" value="ATP_synth_F1_dsu/esu_N"/>
</dbReference>
<keyword evidence="7 8" id="KW-0066">ATP synthesis</keyword>
<dbReference type="PANTHER" id="PTHR13822:SF10">
    <property type="entry name" value="ATP SYNTHASE EPSILON CHAIN, CHLOROPLASTIC"/>
    <property type="match status" value="1"/>
</dbReference>
<dbReference type="Proteomes" id="UP000052979">
    <property type="component" value="Unassembled WGS sequence"/>
</dbReference>
<reference evidence="10 12" key="1">
    <citation type="submission" date="2015-04" db="EMBL/GenBank/DDBJ databases">
        <title>Draft genome sequence of Rathayibacter toxicus strain FH-142 (AKA 70134 or CS 32), a Western Australian isolate.</title>
        <authorList>
            <consortium name="Consortium for Microbial Forensics and Genomics (microFORGE)"/>
            <person name="Knight B.M."/>
            <person name="Roberts D.P."/>
            <person name="Lin D."/>
            <person name="Hari K."/>
            <person name="Fletcher J."/>
            <person name="Melcher U."/>
            <person name="Blagden T."/>
            <person name="Luster D.G."/>
            <person name="Sechler A.J."/>
            <person name="Schneider W.L."/>
            <person name="Winegar R.A."/>
        </authorList>
    </citation>
    <scope>NUCLEOTIDE SEQUENCE [LARGE SCALE GENOMIC DNA]</scope>
    <source>
        <strain evidence="10 12">FH142</strain>
    </source>
</reference>